<dbReference type="AlphaFoldDB" id="X1NBB0"/>
<dbReference type="EMBL" id="BARV01027759">
    <property type="protein sequence ID" value="GAI40923.1"/>
    <property type="molecule type" value="Genomic_DNA"/>
</dbReference>
<feature type="non-terminal residue" evidence="8">
    <location>
        <position position="1"/>
    </location>
</feature>
<name>X1NBB0_9ZZZZ</name>
<dbReference type="InterPro" id="IPR003362">
    <property type="entry name" value="Bact_transf"/>
</dbReference>
<feature type="non-terminal residue" evidence="8">
    <location>
        <position position="260"/>
    </location>
</feature>
<dbReference type="PANTHER" id="PTHR30576">
    <property type="entry name" value="COLANIC BIOSYNTHESIS UDP-GLUCOSE LIPID CARRIER TRANSFERASE"/>
    <property type="match status" value="1"/>
</dbReference>
<keyword evidence="2" id="KW-0808">Transferase</keyword>
<evidence type="ECO:0000256" key="5">
    <source>
        <dbReference type="ARBA" id="ARBA00023136"/>
    </source>
</evidence>
<evidence type="ECO:0000259" key="7">
    <source>
        <dbReference type="Pfam" id="PF02397"/>
    </source>
</evidence>
<evidence type="ECO:0000256" key="6">
    <source>
        <dbReference type="SAM" id="Phobius"/>
    </source>
</evidence>
<dbReference type="PANTHER" id="PTHR30576:SF0">
    <property type="entry name" value="UNDECAPRENYL-PHOSPHATE N-ACETYLGALACTOSAMINYL 1-PHOSPHATE TRANSFERASE-RELATED"/>
    <property type="match status" value="1"/>
</dbReference>
<evidence type="ECO:0000256" key="4">
    <source>
        <dbReference type="ARBA" id="ARBA00022989"/>
    </source>
</evidence>
<feature type="domain" description="Bacterial sugar transferase" evidence="7">
    <location>
        <begin position="118"/>
        <end position="260"/>
    </location>
</feature>
<evidence type="ECO:0000256" key="3">
    <source>
        <dbReference type="ARBA" id="ARBA00022692"/>
    </source>
</evidence>
<dbReference type="Pfam" id="PF02397">
    <property type="entry name" value="Bac_transf"/>
    <property type="match status" value="1"/>
</dbReference>
<dbReference type="GO" id="GO:0016020">
    <property type="term" value="C:membrane"/>
    <property type="evidence" value="ECO:0007669"/>
    <property type="project" value="UniProtKB-SubCell"/>
</dbReference>
<organism evidence="8">
    <name type="scientific">marine sediment metagenome</name>
    <dbReference type="NCBI Taxonomy" id="412755"/>
    <lineage>
        <taxon>unclassified sequences</taxon>
        <taxon>metagenomes</taxon>
        <taxon>ecological metagenomes</taxon>
    </lineage>
</organism>
<accession>X1NBB0</accession>
<evidence type="ECO:0000256" key="2">
    <source>
        <dbReference type="ARBA" id="ARBA00022679"/>
    </source>
</evidence>
<evidence type="ECO:0000313" key="8">
    <source>
        <dbReference type="EMBL" id="GAI40923.1"/>
    </source>
</evidence>
<reference evidence="8" key="1">
    <citation type="journal article" date="2014" name="Front. Microbiol.">
        <title>High frequency of phylogenetically diverse reductive dehalogenase-homologous genes in deep subseafloor sedimentary metagenomes.</title>
        <authorList>
            <person name="Kawai M."/>
            <person name="Futagami T."/>
            <person name="Toyoda A."/>
            <person name="Takaki Y."/>
            <person name="Nishi S."/>
            <person name="Hori S."/>
            <person name="Arai W."/>
            <person name="Tsubouchi T."/>
            <person name="Morono Y."/>
            <person name="Uchiyama I."/>
            <person name="Ito T."/>
            <person name="Fujiyama A."/>
            <person name="Inagaki F."/>
            <person name="Takami H."/>
        </authorList>
    </citation>
    <scope>NUCLEOTIDE SEQUENCE</scope>
    <source>
        <strain evidence="8">Expedition CK06-06</strain>
    </source>
</reference>
<keyword evidence="4 6" id="KW-1133">Transmembrane helix</keyword>
<proteinExistence type="predicted"/>
<feature type="transmembrane region" description="Helical" evidence="6">
    <location>
        <begin position="123"/>
        <end position="144"/>
    </location>
</feature>
<evidence type="ECO:0000256" key="1">
    <source>
        <dbReference type="ARBA" id="ARBA00004141"/>
    </source>
</evidence>
<gene>
    <name evidence="8" type="ORF">S06H3_44601</name>
</gene>
<dbReference type="Gene3D" id="3.40.50.720">
    <property type="entry name" value="NAD(P)-binding Rossmann-like Domain"/>
    <property type="match status" value="1"/>
</dbReference>
<sequence length="260" mass="28622">KELCRRLLNGPASDYYLVGVIGAGGGETEEGCKVLGDLEDFFDVVAREKVAAVFFGGDVPDQVLLDLVLECDIKGVEVRMLPSALELMASKVYADEALGVPVFALRQFRLTGFNRFIKRAVDVGAAGLLLAVFAPACALTALVIKLTSSGPVLYRQVRVGQDGRRFEFLKFRSMRQDAEAETGPVFASANDERVTLFGRFLRRASLDEVPQLLNVLKGDMSVVGPRPERPYFVEKFVSDVPRYVERHKVKSGMTGWAQVN</sequence>
<keyword evidence="3 6" id="KW-0812">Transmembrane</keyword>
<comment type="subcellular location">
    <subcellularLocation>
        <location evidence="1">Membrane</location>
        <topology evidence="1">Multi-pass membrane protein</topology>
    </subcellularLocation>
</comment>
<protein>
    <recommendedName>
        <fullName evidence="7">Bacterial sugar transferase domain-containing protein</fullName>
    </recommendedName>
</protein>
<comment type="caution">
    <text evidence="8">The sequence shown here is derived from an EMBL/GenBank/DDBJ whole genome shotgun (WGS) entry which is preliminary data.</text>
</comment>
<dbReference type="InterPro" id="IPR017475">
    <property type="entry name" value="EPS_sugar_tfrase"/>
</dbReference>
<dbReference type="NCBIfam" id="TIGR03025">
    <property type="entry name" value="EPS_sugtrans"/>
    <property type="match status" value="1"/>
</dbReference>
<dbReference type="GO" id="GO:0016780">
    <property type="term" value="F:phosphotransferase activity, for other substituted phosphate groups"/>
    <property type="evidence" value="ECO:0007669"/>
    <property type="project" value="TreeGrafter"/>
</dbReference>
<keyword evidence="5 6" id="KW-0472">Membrane</keyword>